<evidence type="ECO:0000313" key="7">
    <source>
        <dbReference type="Proteomes" id="UP000550707"/>
    </source>
</evidence>
<dbReference type="GO" id="GO:0005794">
    <property type="term" value="C:Golgi apparatus"/>
    <property type="evidence" value="ECO:0007669"/>
    <property type="project" value="TreeGrafter"/>
</dbReference>
<feature type="domain" description="Maestro/Maestro-like HEAT-repeats" evidence="5">
    <location>
        <begin position="845"/>
        <end position="1079"/>
    </location>
</feature>
<dbReference type="Pfam" id="PF23227">
    <property type="entry name" value="HEAT_MROH2B_C"/>
    <property type="match status" value="1"/>
</dbReference>
<dbReference type="PANTHER" id="PTHR23120:SF3">
    <property type="entry name" value="MAESTRO HEAT-LIKE REPEAT FAMILY MEMBER 4"/>
    <property type="match status" value="1"/>
</dbReference>
<dbReference type="InterPro" id="IPR011989">
    <property type="entry name" value="ARM-like"/>
</dbReference>
<evidence type="ECO:0000256" key="2">
    <source>
        <dbReference type="SAM" id="MobiDB-lite"/>
    </source>
</evidence>
<comment type="caution">
    <text evidence="6">The sequence shown here is derived from an EMBL/GenBank/DDBJ whole genome shotgun (WGS) entry which is preliminary data.</text>
</comment>
<keyword evidence="1" id="KW-0677">Repeat</keyword>
<dbReference type="AlphaFoldDB" id="A0A7J8BBI0"/>
<dbReference type="InterPro" id="IPR045206">
    <property type="entry name" value="Maestro_heat-like_prot"/>
</dbReference>
<feature type="domain" description="MROH2B-like HEAT-repeats" evidence="4">
    <location>
        <begin position="127"/>
        <end position="404"/>
    </location>
</feature>
<dbReference type="FunCoup" id="A0A7J8BBI0">
    <property type="interactions" value="3"/>
</dbReference>
<dbReference type="InterPro" id="IPR055408">
    <property type="entry name" value="HEAT_MROH2B-like"/>
</dbReference>
<dbReference type="Pfam" id="PF23210">
    <property type="entry name" value="HEAT_Maestro_2"/>
    <property type="match status" value="1"/>
</dbReference>
<sequence length="1143" mass="129189">MASAVHTEGPSACEPQKEEEKEEQQEEEKEEEQQEEEKEEEQKEQEEEDNDDDEEEDEELDIDFPGQRTVGEPPTKSPSWEKALVGKIAAMSVIEKRLLLEAIRQCIQDQNQRTTKAGEVPDVSTQELLGSLNLGLKQPLEKTFLFRFYGLTLREFASADLVKKHLAVLLQLSLQSPSQRSGIALAIGITAASHMEVVWAMMEQLGHTRVLRSSCTPPDSQVGEHPDPSAHGNWVSSTSLLCYGQMALHAGGQILPWVDNIISRMVYYYSRSSHDTALNRSFLSAAAMLTKVLRWESSTQSYKFTQIPELIQGLLCTLQEEPNCLATLFRPKVISVIAGLSSLRPSLKPMVKSRILQTCFQSLYQLPPMETMKRCSPSLESAPDVMVLYQKSTEALNLLLQTFISENKSMDEVCFLLQHTEPWLKSDQSHERQRAVQSIFLLLKCMVDYMGLTEDATPSMLGHQVGLLMLLWRDKDEATKNHSCQCVCLLLQLLLRQKGSLKEFTYLNKMKNSEARTLRESEMKFYHLVQALDENLTVAQHTMLILTLLHGLCSPNHVCCDLASHLLLMVFEDGSVKAEQMAEILQGLFREIPCIIFKDILQTVMKAVTVLGTQHTQETVEVMLSLCHPSERQVVPLWKALASNNQLARKVITLLYVKLKLRPPQLLIRLSEQVELVSVLALDTIYELLYIKEYKAIVRWAFAGILLGLLTQLYYLFELGMVKDAADSQEDVLDMKRLGPCSTCLEALKGLFWTTNYWEVFAYLKLQRGWELFEHLETYTEGVTLLARAMVHYDCEIKATLGQAIIALKSSEERENIVAILIITEFLNSQEVTQYMSRKAIHSILSLGLSNSNQMVRAMSLMGLGSILMEPQKVVLLRNRLAGLLDSFQKPEPKSLVGLMEIVGDILHCLGHNGIGAVSLKIAQLLLPLFEDEQEDVRGGAISLYGDVIHSGGRKFQQGLKSHAFQSLVPLLLHLADSCPEVVMKTKLTFLRCAILLKWEFRKQLFSKLAWGQGLGAENDIFMCMVESNFGRCHQFLMQASVYLRSPHKNLKLTAMKFIGGILQDYFTNLCFYLKKGDVKFFRKRERGSGVPVPPLLGCSGPALSPVSAAEFEVLRQEQDSACRRFYRSFLDDVTELYQYSVQ</sequence>
<name>A0A7J8BBI0_MOLMO</name>
<dbReference type="Proteomes" id="UP000550707">
    <property type="component" value="Unassembled WGS sequence"/>
</dbReference>
<feature type="compositionally biased region" description="Acidic residues" evidence="2">
    <location>
        <begin position="20"/>
        <end position="62"/>
    </location>
</feature>
<evidence type="ECO:0000256" key="1">
    <source>
        <dbReference type="ARBA" id="ARBA00022737"/>
    </source>
</evidence>
<organism evidence="6 7">
    <name type="scientific">Molossus molossus</name>
    <name type="common">Pallas' mastiff bat</name>
    <name type="synonym">Vespertilio molossus</name>
    <dbReference type="NCBI Taxonomy" id="27622"/>
    <lineage>
        <taxon>Eukaryota</taxon>
        <taxon>Metazoa</taxon>
        <taxon>Chordata</taxon>
        <taxon>Craniata</taxon>
        <taxon>Vertebrata</taxon>
        <taxon>Euteleostomi</taxon>
        <taxon>Mammalia</taxon>
        <taxon>Eutheria</taxon>
        <taxon>Laurasiatheria</taxon>
        <taxon>Chiroptera</taxon>
        <taxon>Yangochiroptera</taxon>
        <taxon>Molossidae</taxon>
        <taxon>Molossus</taxon>
    </lineage>
</organism>
<proteinExistence type="predicted"/>
<dbReference type="Pfam" id="PF21047">
    <property type="entry name" value="HEAT_Maestro"/>
    <property type="match status" value="1"/>
</dbReference>
<dbReference type="InterPro" id="IPR048465">
    <property type="entry name" value="Maestro-like_HEAT"/>
</dbReference>
<feature type="domain" description="Maestro-like HEAT-repeats" evidence="3">
    <location>
        <begin position="430"/>
        <end position="652"/>
    </location>
</feature>
<gene>
    <name evidence="6" type="ORF">HJG59_012431</name>
</gene>
<feature type="region of interest" description="Disordered" evidence="2">
    <location>
        <begin position="1"/>
        <end position="79"/>
    </location>
</feature>
<dbReference type="InParanoid" id="A0A7J8BBI0"/>
<protein>
    <recommendedName>
        <fullName evidence="8">Maestro heat like repeat family member 1</fullName>
    </recommendedName>
</protein>
<evidence type="ECO:0000259" key="5">
    <source>
        <dbReference type="Pfam" id="PF23227"/>
    </source>
</evidence>
<dbReference type="Gene3D" id="1.25.10.10">
    <property type="entry name" value="Leucine-rich Repeat Variant"/>
    <property type="match status" value="1"/>
</dbReference>
<dbReference type="PANTHER" id="PTHR23120">
    <property type="entry name" value="MAESTRO-RELATED HEAT DOMAIN-CONTAINING"/>
    <property type="match status" value="1"/>
</dbReference>
<evidence type="ECO:0000313" key="6">
    <source>
        <dbReference type="EMBL" id="KAF6395871.1"/>
    </source>
</evidence>
<evidence type="ECO:0008006" key="8">
    <source>
        <dbReference type="Google" id="ProtNLM"/>
    </source>
</evidence>
<dbReference type="EMBL" id="JACASF010000033">
    <property type="protein sequence ID" value="KAF6395871.1"/>
    <property type="molecule type" value="Genomic_DNA"/>
</dbReference>
<accession>A0A7J8BBI0</accession>
<keyword evidence="7" id="KW-1185">Reference proteome</keyword>
<dbReference type="InterPro" id="IPR055406">
    <property type="entry name" value="HEAT_Maestro"/>
</dbReference>
<evidence type="ECO:0000259" key="4">
    <source>
        <dbReference type="Pfam" id="PF23210"/>
    </source>
</evidence>
<dbReference type="SUPFAM" id="SSF48371">
    <property type="entry name" value="ARM repeat"/>
    <property type="match status" value="2"/>
</dbReference>
<reference evidence="6 7" key="1">
    <citation type="journal article" date="2020" name="Nature">
        <title>Six reference-quality genomes reveal evolution of bat adaptations.</title>
        <authorList>
            <person name="Jebb D."/>
            <person name="Huang Z."/>
            <person name="Pippel M."/>
            <person name="Hughes G.M."/>
            <person name="Lavrichenko K."/>
            <person name="Devanna P."/>
            <person name="Winkler S."/>
            <person name="Jermiin L.S."/>
            <person name="Skirmuntt E.C."/>
            <person name="Katzourakis A."/>
            <person name="Burkitt-Gray L."/>
            <person name="Ray D.A."/>
            <person name="Sullivan K.A.M."/>
            <person name="Roscito J.G."/>
            <person name="Kirilenko B.M."/>
            <person name="Davalos L.M."/>
            <person name="Corthals A.P."/>
            <person name="Power M.L."/>
            <person name="Jones G."/>
            <person name="Ransome R.D."/>
            <person name="Dechmann D.K.N."/>
            <person name="Locatelli A.G."/>
            <person name="Puechmaille S.J."/>
            <person name="Fedrigo O."/>
            <person name="Jarvis E.D."/>
            <person name="Hiller M."/>
            <person name="Vernes S.C."/>
            <person name="Myers E.W."/>
            <person name="Teeling E.C."/>
        </authorList>
    </citation>
    <scope>NUCLEOTIDE SEQUENCE [LARGE SCALE GENOMIC DNA]</scope>
    <source>
        <strain evidence="6">MMolMol1</strain>
        <tissue evidence="6">Muscle</tissue>
    </source>
</reference>
<evidence type="ECO:0000259" key="3">
    <source>
        <dbReference type="Pfam" id="PF21047"/>
    </source>
</evidence>
<dbReference type="InterPro" id="IPR016024">
    <property type="entry name" value="ARM-type_fold"/>
</dbReference>